<dbReference type="NCBIfam" id="TIGR02690">
    <property type="entry name" value="resist_ArsH"/>
    <property type="match status" value="1"/>
</dbReference>
<dbReference type="InterPro" id="IPR005025">
    <property type="entry name" value="FMN_Rdtase-like_dom"/>
</dbReference>
<dbReference type="NCBIfam" id="TIGR00014">
    <property type="entry name" value="arsC"/>
    <property type="match status" value="1"/>
</dbReference>
<keyword evidence="2" id="KW-0560">Oxidoreductase</keyword>
<gene>
    <name evidence="6" type="primary">arsH</name>
    <name evidence="6" type="ORF">F6X42_01535</name>
</gene>
<sequence length="394" mass="43885">MSVTIYHNPECGTSRNTLAMIRNAGIEPEVIEYLEHPPTREQLKRMISSAALTVRGAIREKGTPYAELGLADGSLTDDQLLDAMAAHPILINRPFVVTPLGVRLCRPSEVVLEILPNPQRGEFTKEDGERVVNADGRGLLMSSDLRNVTLPLLDTPDTQKLEARAVSTHAPRILLLYGSLRPTSYSRLLTLEAERILRHFGAETKVFDPHDLPIADSVPADHPKVVELRKLSEWSEGQVWCSPERHGTLTAVFKNQIDWLPLEMGGVRPTQGRTLAVMQVCGGSQSFNAVNALRVLGRWMRMVTIPNQSSVAKAYQEFDADGRMKPSSYYDRVVDVIEELYKFTLLVRDRSDYLTDRYSERKEKAPVVAAAHAHAAMTHEHDADAADSDDGEVE</sequence>
<dbReference type="SUPFAM" id="SSF52218">
    <property type="entry name" value="Flavoproteins"/>
    <property type="match status" value="1"/>
</dbReference>
<evidence type="ECO:0000313" key="7">
    <source>
        <dbReference type="Proteomes" id="UP000736373"/>
    </source>
</evidence>
<reference evidence="6 7" key="1">
    <citation type="submission" date="2019-09" db="EMBL/GenBank/DDBJ databases">
        <title>Paraburkholderia podalyriae sp. nov., A South African Podalyria-associated rhizobium.</title>
        <authorList>
            <person name="Mavima L."/>
            <person name="Beukes C.W."/>
            <person name="Palmer M."/>
            <person name="De Meyer S.E."/>
            <person name="James E.K."/>
            <person name="Maluk M."/>
            <person name="Avontuur J.R."/>
            <person name="Chan W.Y."/>
            <person name="Venter S.N."/>
            <person name="Steenkamp E.T."/>
        </authorList>
    </citation>
    <scope>NUCLEOTIDE SEQUENCE [LARGE SCALE GENOMIC DNA]</scope>
    <source>
        <strain evidence="6 7">WC7.3b</strain>
    </source>
</reference>
<dbReference type="CDD" id="cd03034">
    <property type="entry name" value="ArsC_ArsC"/>
    <property type="match status" value="1"/>
</dbReference>
<comment type="similarity">
    <text evidence="1 3">Belongs to the ArsC family.</text>
</comment>
<dbReference type="Pfam" id="PF03358">
    <property type="entry name" value="FMN_red"/>
    <property type="match status" value="1"/>
</dbReference>
<keyword evidence="7" id="KW-1185">Reference proteome</keyword>
<evidence type="ECO:0000313" key="6">
    <source>
        <dbReference type="EMBL" id="MBC8745356.1"/>
    </source>
</evidence>
<dbReference type="Gene3D" id="3.40.50.360">
    <property type="match status" value="1"/>
</dbReference>
<protein>
    <submittedName>
        <fullName evidence="6">Arsenical resistance protein ArsH</fullName>
    </submittedName>
</protein>
<dbReference type="Pfam" id="PF03960">
    <property type="entry name" value="ArsC"/>
    <property type="match status" value="1"/>
</dbReference>
<dbReference type="PANTHER" id="PTHR43590">
    <property type="entry name" value="ARSENIC RESISTANCE PROTEIN ARSH (AFU_ORTHOLOGUE AFUA_5G15030)"/>
    <property type="match status" value="1"/>
</dbReference>
<dbReference type="EMBL" id="VZQQ01000001">
    <property type="protein sequence ID" value="MBC8745356.1"/>
    <property type="molecule type" value="Genomic_DNA"/>
</dbReference>
<accession>A0ABR7PGP0</accession>
<evidence type="ECO:0000256" key="2">
    <source>
        <dbReference type="ARBA" id="ARBA00023002"/>
    </source>
</evidence>
<dbReference type="Gene3D" id="3.40.30.10">
    <property type="entry name" value="Glutaredoxin"/>
    <property type="match status" value="1"/>
</dbReference>
<dbReference type="SUPFAM" id="SSF52833">
    <property type="entry name" value="Thioredoxin-like"/>
    <property type="match status" value="1"/>
</dbReference>
<dbReference type="InterPro" id="IPR014063">
    <property type="entry name" value="Arsenate-R_ArsH"/>
</dbReference>
<dbReference type="InterPro" id="IPR036249">
    <property type="entry name" value="Thioredoxin-like_sf"/>
</dbReference>
<dbReference type="PROSITE" id="PS51353">
    <property type="entry name" value="ARSC"/>
    <property type="match status" value="1"/>
</dbReference>
<proteinExistence type="inferred from homology"/>
<name>A0ABR7PGP0_9BURK</name>
<feature type="region of interest" description="Disordered" evidence="4">
    <location>
        <begin position="372"/>
        <end position="394"/>
    </location>
</feature>
<comment type="caution">
    <text evidence="6">The sequence shown here is derived from an EMBL/GenBank/DDBJ whole genome shotgun (WGS) entry which is preliminary data.</text>
</comment>
<feature type="domain" description="NADPH-dependent FMN reductase-like" evidence="5">
    <location>
        <begin position="171"/>
        <end position="315"/>
    </location>
</feature>
<dbReference type="InterPro" id="IPR029039">
    <property type="entry name" value="Flavoprotein-like_sf"/>
</dbReference>
<organism evidence="6 7">
    <name type="scientific">Paraburkholderia podalyriae</name>
    <dbReference type="NCBI Taxonomy" id="1938811"/>
    <lineage>
        <taxon>Bacteria</taxon>
        <taxon>Pseudomonadati</taxon>
        <taxon>Pseudomonadota</taxon>
        <taxon>Betaproteobacteria</taxon>
        <taxon>Burkholderiales</taxon>
        <taxon>Burkholderiaceae</taxon>
        <taxon>Paraburkholderia</taxon>
    </lineage>
</organism>
<dbReference type="InterPro" id="IPR006659">
    <property type="entry name" value="Arsenate_reductase"/>
</dbReference>
<feature type="compositionally biased region" description="Acidic residues" evidence="4">
    <location>
        <begin position="385"/>
        <end position="394"/>
    </location>
</feature>
<dbReference type="PANTHER" id="PTHR43590:SF1">
    <property type="entry name" value="ARSENIC RESISTANCE PROTEIN ARSH (AFU_ORTHOLOGUE AFUA_5G15030)"/>
    <property type="match status" value="1"/>
</dbReference>
<evidence type="ECO:0000256" key="3">
    <source>
        <dbReference type="PROSITE-ProRule" id="PRU01282"/>
    </source>
</evidence>
<dbReference type="Proteomes" id="UP000736373">
    <property type="component" value="Unassembled WGS sequence"/>
</dbReference>
<dbReference type="InterPro" id="IPR006660">
    <property type="entry name" value="Arsenate_reductase-like"/>
</dbReference>
<evidence type="ECO:0000259" key="5">
    <source>
        <dbReference type="Pfam" id="PF03358"/>
    </source>
</evidence>
<evidence type="ECO:0000256" key="1">
    <source>
        <dbReference type="ARBA" id="ARBA00007198"/>
    </source>
</evidence>
<evidence type="ECO:0000256" key="4">
    <source>
        <dbReference type="SAM" id="MobiDB-lite"/>
    </source>
</evidence>